<organism evidence="2 3">
    <name type="scientific">Nocardia transvalensis</name>
    <dbReference type="NCBI Taxonomy" id="37333"/>
    <lineage>
        <taxon>Bacteria</taxon>
        <taxon>Bacillati</taxon>
        <taxon>Actinomycetota</taxon>
        <taxon>Actinomycetes</taxon>
        <taxon>Mycobacteriales</taxon>
        <taxon>Nocardiaceae</taxon>
        <taxon>Nocardia</taxon>
    </lineage>
</organism>
<reference evidence="2 3" key="1">
    <citation type="submission" date="2020-08" db="EMBL/GenBank/DDBJ databases">
        <title>Sequencing the genomes of 1000 actinobacteria strains.</title>
        <authorList>
            <person name="Klenk H.-P."/>
        </authorList>
    </citation>
    <scope>NUCLEOTIDE SEQUENCE [LARGE SCALE GENOMIC DNA]</scope>
    <source>
        <strain evidence="2 3">DSM 43582</strain>
    </source>
</reference>
<dbReference type="PROSITE" id="PS51186">
    <property type="entry name" value="GNAT"/>
    <property type="match status" value="1"/>
</dbReference>
<evidence type="ECO:0000313" key="3">
    <source>
        <dbReference type="Proteomes" id="UP000540412"/>
    </source>
</evidence>
<comment type="caution">
    <text evidence="2">The sequence shown here is derived from an EMBL/GenBank/DDBJ whole genome shotgun (WGS) entry which is preliminary data.</text>
</comment>
<dbReference type="Proteomes" id="UP000540412">
    <property type="component" value="Unassembled WGS sequence"/>
</dbReference>
<dbReference type="SUPFAM" id="SSF55729">
    <property type="entry name" value="Acyl-CoA N-acyltransferases (Nat)"/>
    <property type="match status" value="1"/>
</dbReference>
<proteinExistence type="predicted"/>
<protein>
    <submittedName>
        <fullName evidence="2">GNAT superfamily N-acetyltransferase</fullName>
    </submittedName>
</protein>
<feature type="domain" description="N-acetyltransferase" evidence="1">
    <location>
        <begin position="1"/>
        <end position="126"/>
    </location>
</feature>
<dbReference type="GO" id="GO:0016747">
    <property type="term" value="F:acyltransferase activity, transferring groups other than amino-acyl groups"/>
    <property type="evidence" value="ECO:0007669"/>
    <property type="project" value="InterPro"/>
</dbReference>
<sequence length="126" mass="14079">MRVVHYAHEHLASIVAMCRAENWPSYPADPDRAHDALRAPGSLTLVAVDGDVLGFAHALSDGWWGYLSLLLVAEPYRGRGVGGHLIAEVFRRSGVTRLDLVTDEAGEYYRDRPHTTFDGFRLYPRS</sequence>
<dbReference type="EMBL" id="JACHIT010000001">
    <property type="protein sequence ID" value="MBB5911601.1"/>
    <property type="molecule type" value="Genomic_DNA"/>
</dbReference>
<keyword evidence="3" id="KW-1185">Reference proteome</keyword>
<dbReference type="InterPro" id="IPR016181">
    <property type="entry name" value="Acyl_CoA_acyltransferase"/>
</dbReference>
<evidence type="ECO:0000259" key="1">
    <source>
        <dbReference type="PROSITE" id="PS51186"/>
    </source>
</evidence>
<gene>
    <name evidence="2" type="ORF">BJY24_000468</name>
</gene>
<dbReference type="AlphaFoldDB" id="A0A7W9P8T2"/>
<dbReference type="RefSeq" id="WP_040749615.1">
    <property type="nucleotide sequence ID" value="NZ_JACHIT010000001.1"/>
</dbReference>
<keyword evidence="2" id="KW-0808">Transferase</keyword>
<dbReference type="CDD" id="cd04301">
    <property type="entry name" value="NAT_SF"/>
    <property type="match status" value="1"/>
</dbReference>
<name>A0A7W9P8T2_9NOCA</name>
<dbReference type="Gene3D" id="3.40.630.30">
    <property type="match status" value="1"/>
</dbReference>
<evidence type="ECO:0000313" key="2">
    <source>
        <dbReference type="EMBL" id="MBB5911601.1"/>
    </source>
</evidence>
<dbReference type="Pfam" id="PF00583">
    <property type="entry name" value="Acetyltransf_1"/>
    <property type="match status" value="1"/>
</dbReference>
<accession>A0A7W9P8T2</accession>
<dbReference type="InterPro" id="IPR000182">
    <property type="entry name" value="GNAT_dom"/>
</dbReference>